<evidence type="ECO:0000313" key="2">
    <source>
        <dbReference type="Proteomes" id="UP001159363"/>
    </source>
</evidence>
<dbReference type="EMBL" id="JARBHB010000007">
    <property type="protein sequence ID" value="KAJ8878456.1"/>
    <property type="molecule type" value="Genomic_DNA"/>
</dbReference>
<evidence type="ECO:0000313" key="1">
    <source>
        <dbReference type="EMBL" id="KAJ8878456.1"/>
    </source>
</evidence>
<keyword evidence="2" id="KW-1185">Reference proteome</keyword>
<dbReference type="Proteomes" id="UP001159363">
    <property type="component" value="Chromosome 6"/>
</dbReference>
<comment type="caution">
    <text evidence="1">The sequence shown here is derived from an EMBL/GenBank/DDBJ whole genome shotgun (WGS) entry which is preliminary data.</text>
</comment>
<proteinExistence type="predicted"/>
<name>A0ABQ9H2E6_9NEOP</name>
<gene>
    <name evidence="1" type="ORF">PR048_019034</name>
</gene>
<reference evidence="1 2" key="1">
    <citation type="submission" date="2023-02" db="EMBL/GenBank/DDBJ databases">
        <title>LHISI_Scaffold_Assembly.</title>
        <authorList>
            <person name="Stuart O.P."/>
            <person name="Cleave R."/>
            <person name="Magrath M.J.L."/>
            <person name="Mikheyev A.S."/>
        </authorList>
    </citation>
    <scope>NUCLEOTIDE SEQUENCE [LARGE SCALE GENOMIC DNA]</scope>
    <source>
        <strain evidence="1">Daus_M_001</strain>
        <tissue evidence="1">Leg muscle</tissue>
    </source>
</reference>
<sequence>MTCSNKYFIMWVGKENGRYDEIDCIYNTLNDEPFVVVCLWLQFVVLSGATTIRAYGLQQTFEKESEDTVDMNQMCYYPGIIANRFVVLLVAAEFFGNGGPVVQCICPHISLCY</sequence>
<organism evidence="1 2">
    <name type="scientific">Dryococelus australis</name>
    <dbReference type="NCBI Taxonomy" id="614101"/>
    <lineage>
        <taxon>Eukaryota</taxon>
        <taxon>Metazoa</taxon>
        <taxon>Ecdysozoa</taxon>
        <taxon>Arthropoda</taxon>
        <taxon>Hexapoda</taxon>
        <taxon>Insecta</taxon>
        <taxon>Pterygota</taxon>
        <taxon>Neoptera</taxon>
        <taxon>Polyneoptera</taxon>
        <taxon>Phasmatodea</taxon>
        <taxon>Verophasmatodea</taxon>
        <taxon>Anareolatae</taxon>
        <taxon>Phasmatidae</taxon>
        <taxon>Eurycanthinae</taxon>
        <taxon>Dryococelus</taxon>
    </lineage>
</organism>
<protein>
    <submittedName>
        <fullName evidence="1">Uncharacterized protein</fullName>
    </submittedName>
</protein>
<accession>A0ABQ9H2E6</accession>